<dbReference type="AlphaFoldDB" id="A0A2V3J4F8"/>
<evidence type="ECO:0000313" key="1">
    <source>
        <dbReference type="EMBL" id="PXF48877.1"/>
    </source>
</evidence>
<organism evidence="1 2">
    <name type="scientific">Gracilariopsis chorda</name>
    <dbReference type="NCBI Taxonomy" id="448386"/>
    <lineage>
        <taxon>Eukaryota</taxon>
        <taxon>Rhodophyta</taxon>
        <taxon>Florideophyceae</taxon>
        <taxon>Rhodymeniophycidae</taxon>
        <taxon>Gracilariales</taxon>
        <taxon>Gracilariaceae</taxon>
        <taxon>Gracilariopsis</taxon>
    </lineage>
</organism>
<evidence type="ECO:0000313" key="2">
    <source>
        <dbReference type="Proteomes" id="UP000247409"/>
    </source>
</evidence>
<dbReference type="OrthoDB" id="10402597at2759"/>
<gene>
    <name evidence="1" type="ORF">BWQ96_01433</name>
</gene>
<accession>A0A2V3J4F8</accession>
<protein>
    <submittedName>
        <fullName evidence="1">Uncharacterized protein</fullName>
    </submittedName>
</protein>
<sequence>MAFVSSFTGAFASSRGRAWLNNSSVRPAISPQACAKNPGGHNFDELPPIHRHHRREFERFDGSKPLLPPWRPESLEAEFNYSARRVESREKGADRRLRNIVKVEKLGFATMFAEVVQELDDGKGRIWLRPLLMDSHGQDGFVDLRGATDVVLEKTSVSDVDSETKLRLSVNLMATEEDVVGRVVSDENWDKVSTNAVLTFLKKLSEGSNSS</sequence>
<name>A0A2V3J4F8_9FLOR</name>
<proteinExistence type="predicted"/>
<reference evidence="1 2" key="1">
    <citation type="journal article" date="2018" name="Mol. Biol. Evol.">
        <title>Analysis of the draft genome of the red seaweed Gracilariopsis chorda provides insights into genome size evolution in Rhodophyta.</title>
        <authorList>
            <person name="Lee J."/>
            <person name="Yang E.C."/>
            <person name="Graf L."/>
            <person name="Yang J.H."/>
            <person name="Qiu H."/>
            <person name="Zel Zion U."/>
            <person name="Chan C.X."/>
            <person name="Stephens T.G."/>
            <person name="Weber A.P.M."/>
            <person name="Boo G.H."/>
            <person name="Boo S.M."/>
            <person name="Kim K.M."/>
            <person name="Shin Y."/>
            <person name="Jung M."/>
            <person name="Lee S.J."/>
            <person name="Yim H.S."/>
            <person name="Lee J.H."/>
            <person name="Bhattacharya D."/>
            <person name="Yoon H.S."/>
        </authorList>
    </citation>
    <scope>NUCLEOTIDE SEQUENCE [LARGE SCALE GENOMIC DNA]</scope>
    <source>
        <strain evidence="1 2">SKKU-2015</strain>
        <tissue evidence="1">Whole body</tissue>
    </source>
</reference>
<keyword evidence="2" id="KW-1185">Reference proteome</keyword>
<dbReference type="EMBL" id="NBIV01000011">
    <property type="protein sequence ID" value="PXF48877.1"/>
    <property type="molecule type" value="Genomic_DNA"/>
</dbReference>
<dbReference type="Proteomes" id="UP000247409">
    <property type="component" value="Unassembled WGS sequence"/>
</dbReference>
<comment type="caution">
    <text evidence="1">The sequence shown here is derived from an EMBL/GenBank/DDBJ whole genome shotgun (WGS) entry which is preliminary data.</text>
</comment>